<accession>A0ABQ7XEU4</accession>
<keyword evidence="3" id="KW-1185">Reference proteome</keyword>
<reference evidence="2 3" key="1">
    <citation type="submission" date="2021-05" db="EMBL/GenBank/DDBJ databases">
        <title>Genome Assembly of Synthetic Allotetraploid Brassica napus Reveals Homoeologous Exchanges between Subgenomes.</title>
        <authorList>
            <person name="Davis J.T."/>
        </authorList>
    </citation>
    <scope>NUCLEOTIDE SEQUENCE [LARGE SCALE GENOMIC DNA]</scope>
    <source>
        <strain evidence="3">cv. Da-Ae</strain>
        <tissue evidence="2">Seedling</tissue>
    </source>
</reference>
<evidence type="ECO:0000313" key="2">
    <source>
        <dbReference type="EMBL" id="KAH0854485.1"/>
    </source>
</evidence>
<gene>
    <name evidence="2" type="ORF">HID58_069202</name>
</gene>
<dbReference type="Proteomes" id="UP000824890">
    <property type="component" value="Unassembled WGS sequence"/>
</dbReference>
<proteinExistence type="predicted"/>
<evidence type="ECO:0000256" key="1">
    <source>
        <dbReference type="SAM" id="MobiDB-lite"/>
    </source>
</evidence>
<dbReference type="EMBL" id="JAGKQM010000400">
    <property type="protein sequence ID" value="KAH0854485.1"/>
    <property type="molecule type" value="Genomic_DNA"/>
</dbReference>
<protein>
    <submittedName>
        <fullName evidence="2">Uncharacterized protein</fullName>
    </submittedName>
</protein>
<evidence type="ECO:0000313" key="3">
    <source>
        <dbReference type="Proteomes" id="UP000824890"/>
    </source>
</evidence>
<feature type="compositionally biased region" description="Pro residues" evidence="1">
    <location>
        <begin position="37"/>
        <end position="52"/>
    </location>
</feature>
<sequence length="276" mass="29924">MLSEGVTLLKLLPSSQVDSAEQRFILGERTLSGNLVAPPPRSPEPPDPPVPPDLLHSPLNRTSTHPYRPFRSMNTQLDRYVPNLALRAGPSSSPPGLSTRFIYEIRRHRGVEAKLNQICLAGRVYCSTVLAAPCFSTAVHVDLLPTGNDIPPPPLSHFDEVYLHFRPSGHCYGVSQLLTAMLSDLFEIHIVSSEISVGVSTDFAGLMGCSATSSSSTGSFAVQTYLLGLFNVDSDYFLLAAVSIVSKSHCLSIPPVVIFLSLNTVPVVVRLSRRAF</sequence>
<organism evidence="2 3">
    <name type="scientific">Brassica napus</name>
    <name type="common">Rape</name>
    <dbReference type="NCBI Taxonomy" id="3708"/>
    <lineage>
        <taxon>Eukaryota</taxon>
        <taxon>Viridiplantae</taxon>
        <taxon>Streptophyta</taxon>
        <taxon>Embryophyta</taxon>
        <taxon>Tracheophyta</taxon>
        <taxon>Spermatophyta</taxon>
        <taxon>Magnoliopsida</taxon>
        <taxon>eudicotyledons</taxon>
        <taxon>Gunneridae</taxon>
        <taxon>Pentapetalae</taxon>
        <taxon>rosids</taxon>
        <taxon>malvids</taxon>
        <taxon>Brassicales</taxon>
        <taxon>Brassicaceae</taxon>
        <taxon>Brassiceae</taxon>
        <taxon>Brassica</taxon>
    </lineage>
</organism>
<name>A0ABQ7XEU4_BRANA</name>
<feature type="region of interest" description="Disordered" evidence="1">
    <location>
        <begin position="31"/>
        <end position="72"/>
    </location>
</feature>
<comment type="caution">
    <text evidence="2">The sequence shown here is derived from an EMBL/GenBank/DDBJ whole genome shotgun (WGS) entry which is preliminary data.</text>
</comment>